<evidence type="ECO:0000313" key="1">
    <source>
        <dbReference type="EMBL" id="MDG0791961.1"/>
    </source>
</evidence>
<dbReference type="RefSeq" id="WP_277565800.1">
    <property type="nucleotide sequence ID" value="NZ_JAPDHZ010000003.1"/>
</dbReference>
<keyword evidence="2" id="KW-1185">Reference proteome</keyword>
<dbReference type="AlphaFoldDB" id="A0A9X4QN06"/>
<sequence length="40" mass="4353">MSKSIYDFPKETQDIVCEILAKAAIRKAQAKAAEKAEKGA</sequence>
<organism evidence="1 2">
    <name type="scientific">Cohnella ginsengisoli</name>
    <dbReference type="NCBI Taxonomy" id="425004"/>
    <lineage>
        <taxon>Bacteria</taxon>
        <taxon>Bacillati</taxon>
        <taxon>Bacillota</taxon>
        <taxon>Bacilli</taxon>
        <taxon>Bacillales</taxon>
        <taxon>Paenibacillaceae</taxon>
        <taxon>Cohnella</taxon>
    </lineage>
</organism>
<protein>
    <submittedName>
        <fullName evidence="1">Uncharacterized protein</fullName>
    </submittedName>
</protein>
<comment type="caution">
    <text evidence="1">The sequence shown here is derived from an EMBL/GenBank/DDBJ whole genome shotgun (WGS) entry which is preliminary data.</text>
</comment>
<accession>A0A9X4QN06</accession>
<gene>
    <name evidence="1" type="ORF">OMP38_14675</name>
</gene>
<reference evidence="1 2" key="1">
    <citation type="submission" date="2022-10" db="EMBL/GenBank/DDBJ databases">
        <title>Comparative genomic analysis of Cohnella hashimotonis sp. nov., isolated from the International Space Station.</title>
        <authorList>
            <person name="Simpson A."/>
            <person name="Venkateswaran K."/>
        </authorList>
    </citation>
    <scope>NUCLEOTIDE SEQUENCE [LARGE SCALE GENOMIC DNA]</scope>
    <source>
        <strain evidence="1 2">DSM 18997</strain>
    </source>
</reference>
<dbReference type="Proteomes" id="UP001153387">
    <property type="component" value="Unassembled WGS sequence"/>
</dbReference>
<evidence type="ECO:0000313" key="2">
    <source>
        <dbReference type="Proteomes" id="UP001153387"/>
    </source>
</evidence>
<name>A0A9X4QN06_9BACL</name>
<proteinExistence type="predicted"/>
<dbReference type="EMBL" id="JAPDHZ010000003">
    <property type="protein sequence ID" value="MDG0791961.1"/>
    <property type="molecule type" value="Genomic_DNA"/>
</dbReference>